<comment type="similarity">
    <text evidence="1 3">Belongs to the GcvH family.</text>
</comment>
<sequence length="128" mass="13781">MSLPENLSYTKEHEWARREDDGTIIVGITAHAVEQLGDITAVTLPDVDDEVDAGERFGDIDSVKAVSDLYAPIAGKVVRVNESLEDEPEQINDDPYGKGWMVAITPSDADAFGALMSAADYAKLIAEG</sequence>
<dbReference type="EMBL" id="ABCS01000017">
    <property type="protein sequence ID" value="EDM79670.1"/>
    <property type="molecule type" value="Genomic_DNA"/>
</dbReference>
<name>A6G345_9BACT</name>
<comment type="subunit">
    <text evidence="3">The glycine cleavage system is composed of four proteins: P, T, L and H.</text>
</comment>
<dbReference type="PANTHER" id="PTHR11715">
    <property type="entry name" value="GLYCINE CLEAVAGE SYSTEM H PROTEIN"/>
    <property type="match status" value="1"/>
</dbReference>
<dbReference type="SUPFAM" id="SSF51230">
    <property type="entry name" value="Single hybrid motif"/>
    <property type="match status" value="1"/>
</dbReference>
<gene>
    <name evidence="3" type="primary">gcvH</name>
    <name evidence="6" type="ORF">PPSIR1_16450</name>
</gene>
<reference evidence="6 7" key="1">
    <citation type="submission" date="2007-06" db="EMBL/GenBank/DDBJ databases">
        <authorList>
            <person name="Shimkets L."/>
            <person name="Ferriera S."/>
            <person name="Johnson J."/>
            <person name="Kravitz S."/>
            <person name="Beeson K."/>
            <person name="Sutton G."/>
            <person name="Rogers Y.-H."/>
            <person name="Friedman R."/>
            <person name="Frazier M."/>
            <person name="Venter J.C."/>
        </authorList>
    </citation>
    <scope>NUCLEOTIDE SEQUENCE [LARGE SCALE GENOMIC DNA]</scope>
    <source>
        <strain evidence="6 7">SIR-1</strain>
    </source>
</reference>
<dbReference type="OrthoDB" id="9796712at2"/>
<comment type="cofactor">
    <cofactor evidence="3">
        <name>(R)-lipoate</name>
        <dbReference type="ChEBI" id="CHEBI:83088"/>
    </cofactor>
    <text evidence="3">Binds 1 lipoyl cofactor covalently.</text>
</comment>
<dbReference type="AlphaFoldDB" id="A6G345"/>
<evidence type="ECO:0000256" key="1">
    <source>
        <dbReference type="ARBA" id="ARBA00009249"/>
    </source>
</evidence>
<dbReference type="Gene3D" id="2.40.50.100">
    <property type="match status" value="1"/>
</dbReference>
<dbReference type="InterPro" id="IPR000089">
    <property type="entry name" value="Biotin_lipoyl"/>
</dbReference>
<accession>A6G345</accession>
<dbReference type="GO" id="GO:0009249">
    <property type="term" value="P:protein lipoylation"/>
    <property type="evidence" value="ECO:0007669"/>
    <property type="project" value="TreeGrafter"/>
</dbReference>
<comment type="caution">
    <text evidence="6">The sequence shown here is derived from an EMBL/GenBank/DDBJ whole genome shotgun (WGS) entry which is preliminary data.</text>
</comment>
<proteinExistence type="inferred from homology"/>
<dbReference type="HAMAP" id="MF_00272">
    <property type="entry name" value="GcvH"/>
    <property type="match status" value="1"/>
</dbReference>
<dbReference type="GO" id="GO:0005829">
    <property type="term" value="C:cytosol"/>
    <property type="evidence" value="ECO:0007669"/>
    <property type="project" value="TreeGrafter"/>
</dbReference>
<dbReference type="RefSeq" id="WP_006971144.1">
    <property type="nucleotide sequence ID" value="NZ_ABCS01000017.1"/>
</dbReference>
<comment type="function">
    <text evidence="3">The glycine cleavage system catalyzes the degradation of glycine. The H protein shuttles the methylamine group of glycine from the P protein to the T protein.</text>
</comment>
<dbReference type="InterPro" id="IPR011053">
    <property type="entry name" value="Single_hybrid_motif"/>
</dbReference>
<dbReference type="NCBIfam" id="NF002270">
    <property type="entry name" value="PRK01202.1"/>
    <property type="match status" value="1"/>
</dbReference>
<dbReference type="GO" id="GO:0019464">
    <property type="term" value="P:glycine decarboxylation via glycine cleavage system"/>
    <property type="evidence" value="ECO:0007669"/>
    <property type="project" value="UniProtKB-UniRule"/>
</dbReference>
<dbReference type="InterPro" id="IPR002930">
    <property type="entry name" value="GCV_H"/>
</dbReference>
<dbReference type="PROSITE" id="PS50968">
    <property type="entry name" value="BIOTINYL_LIPOYL"/>
    <property type="match status" value="1"/>
</dbReference>
<evidence type="ECO:0000256" key="3">
    <source>
        <dbReference type="HAMAP-Rule" id="MF_00272"/>
    </source>
</evidence>
<dbReference type="InterPro" id="IPR033753">
    <property type="entry name" value="GCV_H/Fam206"/>
</dbReference>
<dbReference type="InterPro" id="IPR017453">
    <property type="entry name" value="GCV_H_sub"/>
</dbReference>
<protein>
    <recommendedName>
        <fullName evidence="3">Glycine cleavage system H protein</fullName>
    </recommendedName>
</protein>
<feature type="domain" description="Lipoyl-binding" evidence="5">
    <location>
        <begin position="23"/>
        <end position="105"/>
    </location>
</feature>
<evidence type="ECO:0000313" key="7">
    <source>
        <dbReference type="Proteomes" id="UP000005801"/>
    </source>
</evidence>
<organism evidence="6 7">
    <name type="scientific">Plesiocystis pacifica SIR-1</name>
    <dbReference type="NCBI Taxonomy" id="391625"/>
    <lineage>
        <taxon>Bacteria</taxon>
        <taxon>Pseudomonadati</taxon>
        <taxon>Myxococcota</taxon>
        <taxon>Polyangia</taxon>
        <taxon>Nannocystales</taxon>
        <taxon>Nannocystaceae</taxon>
        <taxon>Plesiocystis</taxon>
    </lineage>
</organism>
<evidence type="ECO:0000256" key="2">
    <source>
        <dbReference type="ARBA" id="ARBA00022823"/>
    </source>
</evidence>
<dbReference type="GO" id="GO:0005960">
    <property type="term" value="C:glycine cleavage complex"/>
    <property type="evidence" value="ECO:0007669"/>
    <property type="project" value="InterPro"/>
</dbReference>
<evidence type="ECO:0000259" key="5">
    <source>
        <dbReference type="PROSITE" id="PS50968"/>
    </source>
</evidence>
<keyword evidence="2 3" id="KW-0450">Lipoyl</keyword>
<dbReference type="STRING" id="391625.PPSIR1_16450"/>
<feature type="modified residue" description="N6-lipoyllysine" evidence="3 4">
    <location>
        <position position="64"/>
    </location>
</feature>
<dbReference type="NCBIfam" id="TIGR00527">
    <property type="entry name" value="gcvH"/>
    <property type="match status" value="1"/>
</dbReference>
<dbReference type="PANTHER" id="PTHR11715:SF3">
    <property type="entry name" value="GLYCINE CLEAVAGE SYSTEM H PROTEIN-RELATED"/>
    <property type="match status" value="1"/>
</dbReference>
<dbReference type="eggNOG" id="COG0509">
    <property type="taxonomic scope" value="Bacteria"/>
</dbReference>
<evidence type="ECO:0000313" key="6">
    <source>
        <dbReference type="EMBL" id="EDM79670.1"/>
    </source>
</evidence>
<dbReference type="Proteomes" id="UP000005801">
    <property type="component" value="Unassembled WGS sequence"/>
</dbReference>
<dbReference type="Pfam" id="PF01597">
    <property type="entry name" value="GCV_H"/>
    <property type="match status" value="1"/>
</dbReference>
<dbReference type="CDD" id="cd06848">
    <property type="entry name" value="GCS_H"/>
    <property type="match status" value="1"/>
</dbReference>
<keyword evidence="7" id="KW-1185">Reference proteome</keyword>
<evidence type="ECO:0000256" key="4">
    <source>
        <dbReference type="PIRSR" id="PIRSR617453-50"/>
    </source>
</evidence>